<dbReference type="InterPro" id="IPR001119">
    <property type="entry name" value="SLH_dom"/>
</dbReference>
<gene>
    <name evidence="3" type="ORF">E6C60_3565</name>
</gene>
<evidence type="ECO:0000313" key="3">
    <source>
        <dbReference type="EMBL" id="QCT04275.1"/>
    </source>
</evidence>
<evidence type="ECO:0000313" key="4">
    <source>
        <dbReference type="Proteomes" id="UP000300879"/>
    </source>
</evidence>
<accession>A0A4P8XPS2</accession>
<reference evidence="3 4" key="1">
    <citation type="submission" date="2019-05" db="EMBL/GenBank/DDBJ databases">
        <authorList>
            <person name="Chen C."/>
        </authorList>
    </citation>
    <scope>NUCLEOTIDE SEQUENCE [LARGE SCALE GENOMIC DNA]</scope>
    <source>
        <strain evidence="3 4">HB172198</strain>
    </source>
</reference>
<dbReference type="Proteomes" id="UP000300879">
    <property type="component" value="Chromosome"/>
</dbReference>
<sequence>MTSTACALAAMLCISPAAWGAEAIDPDVKARLAQAAGELPAAGQKTLIGSTELPEGAKISSAEAEQRVHKLFPVTSQAKLVQSSFREEKSLGEVVIWDLQFDYQLGTYGTGFHASVNAVTGDVISIHIPERLFSTSENQTALSREQAEQRAKAWIQSHFPDVDTKQLTSHHPGYGMEALFSPVNYYFQYKGSYNGIPSDGDMLSLSVNAEGSITSFNRYNTAVKPKVTKPGITAEQAREQLKKQFGLELVYMPEKMQHYRSRTTPEYYLAWAPGDQSMSAIDAATGKPMDDTGKQMTDPAVQPTPVTSKKAPFKPAVKPLSKAADATTILNDHFDIPKDYKLHSSSLGESYHNGRQVWSLSYSPSSQFMGTHLSAEVDAVTGQIYSMNEHRYHELGDSKPQTTSAKLTKAQAQQQAMDLVMEIVPNAAAEYKLTEIRALESTFPGQAYYYVTFTRYAGEIKIWGESITVGMDAEGKVSNYHFRSNVELKELPVASKPNVTQDQARKTYLEQIQLMLKFIQYGGYTSPTGHEPLSLKLAYAPSYGQNELYTMKMIDAVTGKWRNGGYYYGNSESSEGFNAVDIEGHASHKALEKLLEFRVLVPDEQNKVYPDQQITTGEWFDMAARSLSPDYEGSSIGMYDPFPYGSLQPESKYYEAVYLMVSRDWLPREASPSFSVEGKLTRDELAVLLMKMLKYDKLAEAFGASDLDAGAADVSQIKQPGAALFAVKLNLLPLRDGKFLPNQVVTRAEAAEVLVKLADLRGKSDSFLNHMNY</sequence>
<organism evidence="3 4">
    <name type="scientific">Paenibacillus algicola</name>
    <dbReference type="NCBI Taxonomy" id="2565926"/>
    <lineage>
        <taxon>Bacteria</taxon>
        <taxon>Bacillati</taxon>
        <taxon>Bacillota</taxon>
        <taxon>Bacilli</taxon>
        <taxon>Bacillales</taxon>
        <taxon>Paenibacillaceae</taxon>
        <taxon>Paenibacillus</taxon>
    </lineage>
</organism>
<dbReference type="InterPro" id="IPR032599">
    <property type="entry name" value="YcdB/YcdC_rep_domain"/>
</dbReference>
<feature type="domain" description="SLH" evidence="2">
    <location>
        <begin position="700"/>
        <end position="768"/>
    </location>
</feature>
<evidence type="ECO:0000259" key="2">
    <source>
        <dbReference type="PROSITE" id="PS51272"/>
    </source>
</evidence>
<dbReference type="KEGG" id="palo:E6C60_3565"/>
<dbReference type="AlphaFoldDB" id="A0A4P8XPS2"/>
<keyword evidence="1" id="KW-0732">Signal</keyword>
<proteinExistence type="predicted"/>
<dbReference type="Pfam" id="PF00395">
    <property type="entry name" value="SLH"/>
    <property type="match status" value="1"/>
</dbReference>
<name>A0A4P8XPS2_9BACL</name>
<dbReference type="EMBL" id="CP040396">
    <property type="protein sequence ID" value="QCT04275.1"/>
    <property type="molecule type" value="Genomic_DNA"/>
</dbReference>
<protein>
    <submittedName>
        <fullName evidence="3">S-layer domain-containing protein</fullName>
    </submittedName>
</protein>
<keyword evidence="4" id="KW-1185">Reference proteome</keyword>
<feature type="chain" id="PRO_5038473963" evidence="1">
    <location>
        <begin position="21"/>
        <end position="773"/>
    </location>
</feature>
<feature type="signal peptide" evidence="1">
    <location>
        <begin position="1"/>
        <end position="20"/>
    </location>
</feature>
<dbReference type="Pfam" id="PF16244">
    <property type="entry name" value="DUF4901"/>
    <property type="match status" value="2"/>
</dbReference>
<dbReference type="PROSITE" id="PS51272">
    <property type="entry name" value="SLH"/>
    <property type="match status" value="1"/>
</dbReference>
<evidence type="ECO:0000256" key="1">
    <source>
        <dbReference type="SAM" id="SignalP"/>
    </source>
</evidence>